<dbReference type="SUPFAM" id="SSF54373">
    <property type="entry name" value="FAD-linked reductases, C-terminal domain"/>
    <property type="match status" value="1"/>
</dbReference>
<accession>A0ABT9GUC2</accession>
<evidence type="ECO:0000256" key="1">
    <source>
        <dbReference type="ARBA" id="ARBA00023002"/>
    </source>
</evidence>
<dbReference type="RefSeq" id="WP_305891922.1">
    <property type="nucleotide sequence ID" value="NZ_JAUZVZ010000001.1"/>
</dbReference>
<dbReference type="EMBL" id="JAUZVZ010000001">
    <property type="protein sequence ID" value="MDP4534650.1"/>
    <property type="molecule type" value="Genomic_DNA"/>
</dbReference>
<protein>
    <submittedName>
        <fullName evidence="3">FAD-binding oxidoreductase</fullName>
        <ecNumber evidence="3">1.-.-.-</ecNumber>
    </submittedName>
</protein>
<dbReference type="InterPro" id="IPR006076">
    <property type="entry name" value="FAD-dep_OxRdtase"/>
</dbReference>
<feature type="domain" description="FAD dependent oxidoreductase" evidence="2">
    <location>
        <begin position="4"/>
        <end position="389"/>
    </location>
</feature>
<evidence type="ECO:0000313" key="4">
    <source>
        <dbReference type="Proteomes" id="UP001231616"/>
    </source>
</evidence>
<dbReference type="Pfam" id="PF01266">
    <property type="entry name" value="DAO"/>
    <property type="match status" value="1"/>
</dbReference>
<dbReference type="Proteomes" id="UP001231616">
    <property type="component" value="Unassembled WGS sequence"/>
</dbReference>
<sequence>MQQVTVVGAGVVGLCTAYFLQHSGYSVLLMDANPPAEGCSKGNAGHFATEQVFPLADPSLLRQLPALLLQANSPLKIRASYLLKSLPWFCRFIGNMAAAKQQALQAALSQLNGPSMASWQKLATLCQSQDLFCHHGALLVSEHSNQLNLQQQYQRYRAAGIDVSLRDQAETQTLEPLLANNICGSLDFTEVAHTVDPWLLCQRIFAAFKAAGGQWLQSKLLTIQSGSPLQLSTSSSIFNTEQLVICAGAHSAALTAQLGWRIPLEAERGYHLMAQAVGLSRPVSSLERKFIMTPMQSGLRLAGTAEFSGLDAAPDFHRAHMLLQHARSLLSTAIEPTKPASVWYGNRPSLPDSLPVLGPCPAHAGVHYNFGHQHLGLTQAAYSAELICQSLHGNLPQGKLAPYRIDRFGPYRHQKKQA</sequence>
<comment type="caution">
    <text evidence="3">The sequence shown here is derived from an EMBL/GenBank/DDBJ whole genome shotgun (WGS) entry which is preliminary data.</text>
</comment>
<dbReference type="SUPFAM" id="SSF51905">
    <property type="entry name" value="FAD/NAD(P)-binding domain"/>
    <property type="match status" value="1"/>
</dbReference>
<keyword evidence="1 3" id="KW-0560">Oxidoreductase</keyword>
<dbReference type="InterPro" id="IPR036188">
    <property type="entry name" value="FAD/NAD-bd_sf"/>
</dbReference>
<reference evidence="3 4" key="1">
    <citation type="submission" date="2023-08" db="EMBL/GenBank/DDBJ databases">
        <authorList>
            <person name="Joshi A."/>
            <person name="Thite S."/>
        </authorList>
    </citation>
    <scope>NUCLEOTIDE SEQUENCE [LARGE SCALE GENOMIC DNA]</scope>
    <source>
        <strain evidence="3 4">AC40</strain>
    </source>
</reference>
<dbReference type="Gene3D" id="3.30.9.10">
    <property type="entry name" value="D-Amino Acid Oxidase, subunit A, domain 2"/>
    <property type="match status" value="1"/>
</dbReference>
<dbReference type="GO" id="GO:0016491">
    <property type="term" value="F:oxidoreductase activity"/>
    <property type="evidence" value="ECO:0007669"/>
    <property type="project" value="UniProtKB-KW"/>
</dbReference>
<dbReference type="PANTHER" id="PTHR13847">
    <property type="entry name" value="SARCOSINE DEHYDROGENASE-RELATED"/>
    <property type="match status" value="1"/>
</dbReference>
<organism evidence="3 4">
    <name type="scientific">Alkalimonas collagenimarina</name>
    <dbReference type="NCBI Taxonomy" id="400390"/>
    <lineage>
        <taxon>Bacteria</taxon>
        <taxon>Pseudomonadati</taxon>
        <taxon>Pseudomonadota</taxon>
        <taxon>Gammaproteobacteria</taxon>
        <taxon>Alkalimonas</taxon>
    </lineage>
</organism>
<dbReference type="PANTHER" id="PTHR13847:SF289">
    <property type="entry name" value="GLYCINE OXIDASE"/>
    <property type="match status" value="1"/>
</dbReference>
<proteinExistence type="predicted"/>
<name>A0ABT9GUC2_9GAMM</name>
<keyword evidence="4" id="KW-1185">Reference proteome</keyword>
<evidence type="ECO:0000313" key="3">
    <source>
        <dbReference type="EMBL" id="MDP4534650.1"/>
    </source>
</evidence>
<dbReference type="EC" id="1.-.-.-" evidence="3"/>
<dbReference type="Gene3D" id="3.50.50.60">
    <property type="entry name" value="FAD/NAD(P)-binding domain"/>
    <property type="match status" value="2"/>
</dbReference>
<evidence type="ECO:0000259" key="2">
    <source>
        <dbReference type="Pfam" id="PF01266"/>
    </source>
</evidence>
<gene>
    <name evidence="3" type="ORF">Q3O60_00370</name>
</gene>